<name>A0ABQ8HN71_9ROSI</name>
<dbReference type="Proteomes" id="UP000827721">
    <property type="component" value="Unassembled WGS sequence"/>
</dbReference>
<dbReference type="InterPro" id="IPR011990">
    <property type="entry name" value="TPR-like_helical_dom_sf"/>
</dbReference>
<evidence type="ECO:0000256" key="2">
    <source>
        <dbReference type="ARBA" id="ARBA00022737"/>
    </source>
</evidence>
<dbReference type="InterPro" id="IPR046960">
    <property type="entry name" value="PPR_At4g14850-like_plant"/>
</dbReference>
<evidence type="ECO:0000256" key="3">
    <source>
        <dbReference type="PROSITE-ProRule" id="PRU00708"/>
    </source>
</evidence>
<dbReference type="InterPro" id="IPR002885">
    <property type="entry name" value="PPR_rpt"/>
</dbReference>
<dbReference type="Gene3D" id="1.25.40.10">
    <property type="entry name" value="Tetratricopeptide repeat domain"/>
    <property type="match status" value="4"/>
</dbReference>
<dbReference type="NCBIfam" id="TIGR00756">
    <property type="entry name" value="PPR"/>
    <property type="match status" value="4"/>
</dbReference>
<comment type="caution">
    <text evidence="5">The sequence shown here is derived from an EMBL/GenBank/DDBJ whole genome shotgun (WGS) entry which is preliminary data.</text>
</comment>
<dbReference type="Pfam" id="PF13041">
    <property type="entry name" value="PPR_2"/>
    <property type="match status" value="3"/>
</dbReference>
<evidence type="ECO:0000259" key="4">
    <source>
        <dbReference type="Pfam" id="PF14432"/>
    </source>
</evidence>
<comment type="similarity">
    <text evidence="1">Belongs to the PPR family. PCMP-H subfamily.</text>
</comment>
<accession>A0ABQ8HN71</accession>
<dbReference type="Pfam" id="PF14432">
    <property type="entry name" value="DYW_deaminase"/>
    <property type="match status" value="1"/>
</dbReference>
<feature type="repeat" description="PPR" evidence="3">
    <location>
        <begin position="376"/>
        <end position="410"/>
    </location>
</feature>
<feature type="repeat" description="PPR" evidence="3">
    <location>
        <begin position="109"/>
        <end position="143"/>
    </location>
</feature>
<feature type="repeat" description="PPR" evidence="3">
    <location>
        <begin position="478"/>
        <end position="512"/>
    </location>
</feature>
<feature type="repeat" description="PPR" evidence="3">
    <location>
        <begin position="78"/>
        <end position="108"/>
    </location>
</feature>
<proteinExistence type="inferred from homology"/>
<dbReference type="SUPFAM" id="SSF48452">
    <property type="entry name" value="TPR-like"/>
    <property type="match status" value="1"/>
</dbReference>
<evidence type="ECO:0000256" key="1">
    <source>
        <dbReference type="ARBA" id="ARBA00006643"/>
    </source>
</evidence>
<dbReference type="InterPro" id="IPR046848">
    <property type="entry name" value="E_motif"/>
</dbReference>
<gene>
    <name evidence="5" type="ORF">JRO89_XS08G0019800</name>
</gene>
<keyword evidence="2" id="KW-0677">Repeat</keyword>
<sequence>METPNPSSFTSPLEFYAHVLQTSPKSRNPFAGKSIHARVLKSGLYLSVFLKNNLMNFYARTGSILDARKVFDEMPVRTVYSWNTILSGYLKQGELNLAREVFNSIPDRDSVSWTTMIVRYKEMGRFETAIRMFVEMVKDRVLPTQFTITGVLTSCAAVGDLGVSRKVHSFVLKLGLSGNLHVANSLLNMYVKCGDKNMVKVVFDQMVLKNVSSWNVMISLYMQCGRVDLARAQFEQMTVRDIVTWNSMITGYNQHGYDIESLDMFTNMLKDSSLKPDKFTLASVLSACGNLEKLENGKQIHGHIIRTEFDASGAVGNALVSCYAKSGGIEIAQKIVQRSGISHLNVIAFTALLDGYIKLGDIGPARRIFDSLRDRDVVAWTAMLVGYEQNGLTNDAVKLFRLMIREGPKPNNYTLAAMLSVSSSLASLDHGKQIHAVALRSGKASSVSVSNGLITMYSKAGSIDGARRVFDLIHCHQETVSWTSMIIALAQHGLGEEAIQLFEKMLALSIKPDHITYVGVLSACTHVGLVEQGQNYYNLMKNVHKIEPTRSHYACMVDLLGRAGLLQEAYDFIENMPIEPDVEAWGSLLSSCRVYKNVELGKIAAERYLLIEPNNSGAYSALANLYSACGKWADAAKIRKSMKDGGVKKNQGISWVQIQNIVHVFGVEDALHPQKDAVYNMMAKIWKEIKKMGFVPDTDSVLHDLEEEVKEQILRHHSEKLAIAFGLISTPENTTLRIMKNLRVCNDCHSAIKFISKLVGREIIVRDATRFHHFKDGLSLNCSGCLLYITFYGNSAFWASPGDLLVECWCYYRLDSFIEEVDSRKDLHSHPEYWCNLMRFFRESFQRENLYSLDVNMPYTGCFLFSWEWRHQPLSYAKKHAQYCGREDAIFVRQRVGGGRLNHLPKETLQQISGILIARQLGHCLPWASTSNDVEL</sequence>
<feature type="repeat" description="PPR" evidence="3">
    <location>
        <begin position="615"/>
        <end position="649"/>
    </location>
</feature>
<dbReference type="InterPro" id="IPR032867">
    <property type="entry name" value="DYW_dom"/>
</dbReference>
<dbReference type="Pfam" id="PF01535">
    <property type="entry name" value="PPR"/>
    <property type="match status" value="7"/>
</dbReference>
<dbReference type="Pfam" id="PF20431">
    <property type="entry name" value="E_motif"/>
    <property type="match status" value="1"/>
</dbReference>
<feature type="repeat" description="PPR" evidence="3">
    <location>
        <begin position="210"/>
        <end position="244"/>
    </location>
</feature>
<protein>
    <recommendedName>
        <fullName evidence="4">DYW domain-containing protein</fullName>
    </recommendedName>
</protein>
<keyword evidence="6" id="KW-1185">Reference proteome</keyword>
<evidence type="ECO:0000313" key="6">
    <source>
        <dbReference type="Proteomes" id="UP000827721"/>
    </source>
</evidence>
<feature type="repeat" description="PPR" evidence="3">
    <location>
        <begin position="345"/>
        <end position="375"/>
    </location>
</feature>
<dbReference type="PANTHER" id="PTHR47926:SF519">
    <property type="entry name" value="DYW DOMAIN-CONTAINING PROTEIN"/>
    <property type="match status" value="1"/>
</dbReference>
<evidence type="ECO:0000313" key="5">
    <source>
        <dbReference type="EMBL" id="KAH7565806.1"/>
    </source>
</evidence>
<feature type="domain" description="DYW" evidence="4">
    <location>
        <begin position="693"/>
        <end position="779"/>
    </location>
</feature>
<reference evidence="5 6" key="1">
    <citation type="submission" date="2021-02" db="EMBL/GenBank/DDBJ databases">
        <title>Plant Genome Project.</title>
        <authorList>
            <person name="Zhang R.-G."/>
        </authorList>
    </citation>
    <scope>NUCLEOTIDE SEQUENCE [LARGE SCALE GENOMIC DNA]</scope>
    <source>
        <tissue evidence="5">Leaves</tissue>
    </source>
</reference>
<organism evidence="5 6">
    <name type="scientific">Xanthoceras sorbifolium</name>
    <dbReference type="NCBI Taxonomy" id="99658"/>
    <lineage>
        <taxon>Eukaryota</taxon>
        <taxon>Viridiplantae</taxon>
        <taxon>Streptophyta</taxon>
        <taxon>Embryophyta</taxon>
        <taxon>Tracheophyta</taxon>
        <taxon>Spermatophyta</taxon>
        <taxon>Magnoliopsida</taxon>
        <taxon>eudicotyledons</taxon>
        <taxon>Gunneridae</taxon>
        <taxon>Pentapetalae</taxon>
        <taxon>rosids</taxon>
        <taxon>malvids</taxon>
        <taxon>Sapindales</taxon>
        <taxon>Sapindaceae</taxon>
        <taxon>Xanthoceroideae</taxon>
        <taxon>Xanthoceras</taxon>
    </lineage>
</organism>
<dbReference type="EMBL" id="JAFEMO010000008">
    <property type="protein sequence ID" value="KAH7565806.1"/>
    <property type="molecule type" value="Genomic_DNA"/>
</dbReference>
<dbReference type="PANTHER" id="PTHR47926">
    <property type="entry name" value="PENTATRICOPEPTIDE REPEAT-CONTAINING PROTEIN"/>
    <property type="match status" value="1"/>
</dbReference>
<dbReference type="PROSITE" id="PS51375">
    <property type="entry name" value="PPR"/>
    <property type="match status" value="7"/>
</dbReference>